<evidence type="ECO:0000256" key="5">
    <source>
        <dbReference type="ARBA" id="ARBA00022701"/>
    </source>
</evidence>
<keyword evidence="10" id="KW-0505">Motor protein</keyword>
<evidence type="ECO:0000256" key="8">
    <source>
        <dbReference type="ARBA" id="ARBA00023212"/>
    </source>
</evidence>
<dbReference type="eggNOG" id="KOG3430">
    <property type="taxonomic scope" value="Eukaryota"/>
</dbReference>
<evidence type="ECO:0000256" key="4">
    <source>
        <dbReference type="ARBA" id="ARBA00022490"/>
    </source>
</evidence>
<evidence type="ECO:0000313" key="12">
    <source>
        <dbReference type="Proteomes" id="UP000019763"/>
    </source>
</evidence>
<keyword evidence="8 10" id="KW-0206">Cytoskeleton</keyword>
<dbReference type="GO" id="GO:0005868">
    <property type="term" value="C:cytoplasmic dynein complex"/>
    <property type="evidence" value="ECO:0007669"/>
    <property type="project" value="TreeGrafter"/>
</dbReference>
<keyword evidence="7" id="KW-0653">Protein transport</keyword>
<keyword evidence="5 10" id="KW-0493">Microtubule</keyword>
<evidence type="ECO:0000256" key="9">
    <source>
        <dbReference type="ARBA" id="ARBA00023242"/>
    </source>
</evidence>
<dbReference type="InterPro" id="IPR001372">
    <property type="entry name" value="Dynein_light_chain_typ-1/2"/>
</dbReference>
<evidence type="ECO:0000256" key="2">
    <source>
        <dbReference type="ARBA" id="ARBA00004245"/>
    </source>
</evidence>
<dbReference type="RefSeq" id="XP_011129768.1">
    <property type="nucleotide sequence ID" value="XM_011131466.1"/>
</dbReference>
<dbReference type="SMART" id="SM01375">
    <property type="entry name" value="Dynein_light"/>
    <property type="match status" value="1"/>
</dbReference>
<dbReference type="GO" id="GO:0005874">
    <property type="term" value="C:microtubule"/>
    <property type="evidence" value="ECO:0007669"/>
    <property type="project" value="UniProtKB-KW"/>
</dbReference>
<keyword evidence="10" id="KW-0243">Dynein</keyword>
<dbReference type="FunFam" id="3.30.740.10:FF:000005">
    <property type="entry name" value="Dynein light chain"/>
    <property type="match status" value="1"/>
</dbReference>
<comment type="caution">
    <text evidence="11">The sequence shown here is derived from an EMBL/GenBank/DDBJ whole genome shotgun (WGS) entry which is preliminary data.</text>
</comment>
<comment type="subcellular location">
    <subcellularLocation>
        <location evidence="2 10">Cytoplasm</location>
        <location evidence="2 10">Cytoskeleton</location>
    </subcellularLocation>
    <subcellularLocation>
        <location evidence="1">Nucleus</location>
    </subcellularLocation>
</comment>
<dbReference type="GeneID" id="22911890"/>
<dbReference type="AlphaFoldDB" id="A0A023B9I0"/>
<evidence type="ECO:0000256" key="10">
    <source>
        <dbReference type="RuleBase" id="RU365010"/>
    </source>
</evidence>
<dbReference type="GO" id="GO:0045505">
    <property type="term" value="F:dynein intermediate chain binding"/>
    <property type="evidence" value="ECO:0007669"/>
    <property type="project" value="TreeGrafter"/>
</dbReference>
<keyword evidence="3" id="KW-0813">Transport</keyword>
<dbReference type="Gene3D" id="3.30.740.10">
    <property type="entry name" value="Protein Inhibitor Of Neuronal Nitric Oxide Synthase"/>
    <property type="match status" value="1"/>
</dbReference>
<gene>
    <name evidence="11" type="ORF">GNI_050950</name>
</gene>
<keyword evidence="12" id="KW-1185">Reference proteome</keyword>
<dbReference type="GO" id="GO:0051028">
    <property type="term" value="P:mRNA transport"/>
    <property type="evidence" value="ECO:0007669"/>
    <property type="project" value="UniProtKB-KW"/>
</dbReference>
<keyword evidence="9" id="KW-0539">Nucleus</keyword>
<dbReference type="PANTHER" id="PTHR11886">
    <property type="entry name" value="DYNEIN LIGHT CHAIN"/>
    <property type="match status" value="1"/>
</dbReference>
<name>A0A023B9I0_GRENI</name>
<organism evidence="11 12">
    <name type="scientific">Gregarina niphandrodes</name>
    <name type="common">Septate eugregarine</name>
    <dbReference type="NCBI Taxonomy" id="110365"/>
    <lineage>
        <taxon>Eukaryota</taxon>
        <taxon>Sar</taxon>
        <taxon>Alveolata</taxon>
        <taxon>Apicomplexa</taxon>
        <taxon>Conoidasida</taxon>
        <taxon>Gregarinasina</taxon>
        <taxon>Eugregarinorida</taxon>
        <taxon>Gregarinidae</taxon>
        <taxon>Gregarina</taxon>
    </lineage>
</organism>
<dbReference type="PANTHER" id="PTHR11886:SF35">
    <property type="entry name" value="DYNEIN LIGHT CHAIN"/>
    <property type="match status" value="1"/>
</dbReference>
<dbReference type="GO" id="GO:0015031">
    <property type="term" value="P:protein transport"/>
    <property type="evidence" value="ECO:0007669"/>
    <property type="project" value="UniProtKB-KW"/>
</dbReference>
<feature type="non-terminal residue" evidence="11">
    <location>
        <position position="1"/>
    </location>
</feature>
<evidence type="ECO:0000256" key="6">
    <source>
        <dbReference type="ARBA" id="ARBA00022816"/>
    </source>
</evidence>
<dbReference type="VEuPathDB" id="CryptoDB:GNI_050950"/>
<evidence type="ECO:0000313" key="11">
    <source>
        <dbReference type="EMBL" id="EZG72710.1"/>
    </source>
</evidence>
<comment type="similarity">
    <text evidence="10">Belongs to the dynein light chain family.</text>
</comment>
<dbReference type="InterPro" id="IPR037177">
    <property type="entry name" value="DLC_sf"/>
</dbReference>
<dbReference type="SUPFAM" id="SSF54648">
    <property type="entry name" value="DLC"/>
    <property type="match status" value="1"/>
</dbReference>
<dbReference type="Pfam" id="PF01221">
    <property type="entry name" value="Dynein_light"/>
    <property type="match status" value="1"/>
</dbReference>
<evidence type="ECO:0000256" key="1">
    <source>
        <dbReference type="ARBA" id="ARBA00004123"/>
    </source>
</evidence>
<dbReference type="GO" id="GO:0007017">
    <property type="term" value="P:microtubule-based process"/>
    <property type="evidence" value="ECO:0007669"/>
    <property type="project" value="InterPro"/>
</dbReference>
<keyword evidence="6" id="KW-0509">mRNA transport</keyword>
<keyword evidence="4 10" id="KW-0963">Cytoplasm</keyword>
<protein>
    <recommendedName>
        <fullName evidence="10">Dynein light chain</fullName>
    </recommendedName>
</protein>
<dbReference type="GO" id="GO:0005634">
    <property type="term" value="C:nucleus"/>
    <property type="evidence" value="ECO:0007669"/>
    <property type="project" value="UniProtKB-SubCell"/>
</dbReference>
<dbReference type="Proteomes" id="UP000019763">
    <property type="component" value="Unassembled WGS sequence"/>
</dbReference>
<proteinExistence type="inferred from homology"/>
<accession>A0A023B9I0</accession>
<evidence type="ECO:0000256" key="7">
    <source>
        <dbReference type="ARBA" id="ARBA00022927"/>
    </source>
</evidence>
<dbReference type="EMBL" id="AFNH02000389">
    <property type="protein sequence ID" value="EZG72710.1"/>
    <property type="molecule type" value="Genomic_DNA"/>
</dbReference>
<sequence>ILIYIGALKFLDFLQRTNFSQMTDVDITAEIKDTDMPEEMRHATVELCKEAVRTREAEGKIASYIKNGMDSAFPGVKWHCLVGKAYSSYFTHDEGSFINVVVGKENIIVFRAS</sequence>
<dbReference type="OrthoDB" id="10033309at2759"/>
<evidence type="ECO:0000256" key="3">
    <source>
        <dbReference type="ARBA" id="ARBA00022448"/>
    </source>
</evidence>
<reference evidence="11" key="1">
    <citation type="submission" date="2013-12" db="EMBL/GenBank/DDBJ databases">
        <authorList>
            <person name="Omoto C.K."/>
            <person name="Sibley D."/>
            <person name="Venepally P."/>
            <person name="Hadjithomas M."/>
            <person name="Karamycheva S."/>
            <person name="Brunk B."/>
            <person name="Roos D."/>
            <person name="Caler E."/>
            <person name="Lorenzi H."/>
        </authorList>
    </citation>
    <scope>NUCLEOTIDE SEQUENCE</scope>
</reference>